<protein>
    <submittedName>
        <fullName evidence="1">Uncharacterized protein</fullName>
    </submittedName>
</protein>
<sequence length="110" mass="11995">MFEHLRPNPLEVLRGAGEAWSEFFQNEVCPGINNRVGRDEGVTTTGSVEIAEAQAIIEGLSFALENGITHDLKSKFSVVRWTWIPREANVVVDVAAAIAVGGMATEVWVN</sequence>
<name>A0A6J5V5R6_PRUAR</name>
<organism evidence="1 2">
    <name type="scientific">Prunus armeniaca</name>
    <name type="common">Apricot</name>
    <name type="synonym">Armeniaca vulgaris</name>
    <dbReference type="NCBI Taxonomy" id="36596"/>
    <lineage>
        <taxon>Eukaryota</taxon>
        <taxon>Viridiplantae</taxon>
        <taxon>Streptophyta</taxon>
        <taxon>Embryophyta</taxon>
        <taxon>Tracheophyta</taxon>
        <taxon>Spermatophyta</taxon>
        <taxon>Magnoliopsida</taxon>
        <taxon>eudicotyledons</taxon>
        <taxon>Gunneridae</taxon>
        <taxon>Pentapetalae</taxon>
        <taxon>rosids</taxon>
        <taxon>fabids</taxon>
        <taxon>Rosales</taxon>
        <taxon>Rosaceae</taxon>
        <taxon>Amygdaloideae</taxon>
        <taxon>Amygdaleae</taxon>
        <taxon>Prunus</taxon>
    </lineage>
</organism>
<dbReference type="Proteomes" id="UP000507222">
    <property type="component" value="Unassembled WGS sequence"/>
</dbReference>
<gene>
    <name evidence="1" type="ORF">CURHAP_LOCUS38298</name>
</gene>
<accession>A0A6J5V5R6</accession>
<proteinExistence type="predicted"/>
<dbReference type="EMBL" id="CAEKDK010000006">
    <property type="protein sequence ID" value="CAB4283553.1"/>
    <property type="molecule type" value="Genomic_DNA"/>
</dbReference>
<dbReference type="AlphaFoldDB" id="A0A6J5V5R6"/>
<evidence type="ECO:0000313" key="2">
    <source>
        <dbReference type="Proteomes" id="UP000507222"/>
    </source>
</evidence>
<reference evidence="1 2" key="1">
    <citation type="submission" date="2020-05" db="EMBL/GenBank/DDBJ databases">
        <authorList>
            <person name="Campoy J."/>
            <person name="Schneeberger K."/>
            <person name="Spophaly S."/>
        </authorList>
    </citation>
    <scope>NUCLEOTIDE SEQUENCE [LARGE SCALE GENOMIC DNA]</scope>
    <source>
        <strain evidence="1">PruArmRojPasFocal</strain>
    </source>
</reference>
<evidence type="ECO:0000313" key="1">
    <source>
        <dbReference type="EMBL" id="CAB4283553.1"/>
    </source>
</evidence>